<proteinExistence type="predicted"/>
<dbReference type="EMBL" id="GGEC01062838">
    <property type="protein sequence ID" value="MBX43322.1"/>
    <property type="molecule type" value="Transcribed_RNA"/>
</dbReference>
<organism evidence="1">
    <name type="scientific">Rhizophora mucronata</name>
    <name type="common">Asiatic mangrove</name>
    <dbReference type="NCBI Taxonomy" id="61149"/>
    <lineage>
        <taxon>Eukaryota</taxon>
        <taxon>Viridiplantae</taxon>
        <taxon>Streptophyta</taxon>
        <taxon>Embryophyta</taxon>
        <taxon>Tracheophyta</taxon>
        <taxon>Spermatophyta</taxon>
        <taxon>Magnoliopsida</taxon>
        <taxon>eudicotyledons</taxon>
        <taxon>Gunneridae</taxon>
        <taxon>Pentapetalae</taxon>
        <taxon>rosids</taxon>
        <taxon>fabids</taxon>
        <taxon>Malpighiales</taxon>
        <taxon>Rhizophoraceae</taxon>
        <taxon>Rhizophora</taxon>
    </lineage>
</organism>
<sequence>MQYYLHINQNLSYVVKALPVIDHTSRIKGNSNDYNGRTIWTKIN</sequence>
<dbReference type="AlphaFoldDB" id="A0A2P2NLF6"/>
<accession>A0A2P2NLF6</accession>
<reference evidence="1" key="1">
    <citation type="submission" date="2018-02" db="EMBL/GenBank/DDBJ databases">
        <title>Rhizophora mucronata_Transcriptome.</title>
        <authorList>
            <person name="Meera S.P."/>
            <person name="Sreeshan A."/>
            <person name="Augustine A."/>
        </authorList>
    </citation>
    <scope>NUCLEOTIDE SEQUENCE</scope>
    <source>
        <tissue evidence="1">Leaf</tissue>
    </source>
</reference>
<protein>
    <submittedName>
        <fullName evidence="1">Uncharacterized protein</fullName>
    </submittedName>
</protein>
<name>A0A2P2NLF6_RHIMU</name>
<evidence type="ECO:0000313" key="1">
    <source>
        <dbReference type="EMBL" id="MBX43322.1"/>
    </source>
</evidence>